<sequence length="110" mass="12646">MLDPECARMADSYSENFLSDTDAVLTEFQSNVSAIAEPMDDQVFHVVGSVVLALNEVNDRYETSTFDTDEREQLCVFIDEVLTEHGIDVAGLAARHRISRYEITDRWRRW</sequence>
<accession>A0A1H8UZ61</accession>
<organism evidence="1 2">
    <name type="scientific">Actinacidiphila rubida</name>
    <dbReference type="NCBI Taxonomy" id="310780"/>
    <lineage>
        <taxon>Bacteria</taxon>
        <taxon>Bacillati</taxon>
        <taxon>Actinomycetota</taxon>
        <taxon>Actinomycetes</taxon>
        <taxon>Kitasatosporales</taxon>
        <taxon>Streptomycetaceae</taxon>
        <taxon>Actinacidiphila</taxon>
    </lineage>
</organism>
<dbReference type="EMBL" id="FODD01000095">
    <property type="protein sequence ID" value="SEP08439.1"/>
    <property type="molecule type" value="Genomic_DNA"/>
</dbReference>
<protein>
    <submittedName>
        <fullName evidence="1">Uncharacterized protein</fullName>
    </submittedName>
</protein>
<evidence type="ECO:0000313" key="1">
    <source>
        <dbReference type="EMBL" id="SEP08439.1"/>
    </source>
</evidence>
<proteinExistence type="predicted"/>
<dbReference type="Proteomes" id="UP000181951">
    <property type="component" value="Unassembled WGS sequence"/>
</dbReference>
<dbReference type="AlphaFoldDB" id="A0A1H8UZ61"/>
<keyword evidence="2" id="KW-1185">Reference proteome</keyword>
<evidence type="ECO:0000313" key="2">
    <source>
        <dbReference type="Proteomes" id="UP000181951"/>
    </source>
</evidence>
<gene>
    <name evidence="1" type="ORF">SAMN05216267_10952</name>
</gene>
<reference evidence="1 2" key="1">
    <citation type="submission" date="2016-10" db="EMBL/GenBank/DDBJ databases">
        <authorList>
            <person name="de Groot N.N."/>
        </authorList>
    </citation>
    <scope>NUCLEOTIDE SEQUENCE [LARGE SCALE GENOMIC DNA]</scope>
    <source>
        <strain evidence="1 2">CGMCC 4.2026</strain>
    </source>
</reference>
<name>A0A1H8UZ61_9ACTN</name>